<dbReference type="InterPro" id="IPR026170">
    <property type="entry name" value="FAM173A/B"/>
</dbReference>
<keyword evidence="2" id="KW-0489">Methyltransferase</keyword>
<dbReference type="InterPro" id="IPR029063">
    <property type="entry name" value="SAM-dependent_MTases_sf"/>
</dbReference>
<reference evidence="5 6" key="1">
    <citation type="submission" date="2020-02" db="EMBL/GenBank/DDBJ databases">
        <authorList>
            <person name="Ferguson B K."/>
        </authorList>
    </citation>
    <scope>NUCLEOTIDE SEQUENCE [LARGE SCALE GENOMIC DNA]</scope>
</reference>
<dbReference type="GO" id="GO:0016279">
    <property type="term" value="F:protein-lysine N-methyltransferase activity"/>
    <property type="evidence" value="ECO:0007669"/>
    <property type="project" value="InterPro"/>
</dbReference>
<protein>
    <recommendedName>
        <fullName evidence="7">Methyltransferase domain-containing protein</fullName>
    </recommendedName>
</protein>
<evidence type="ECO:0000256" key="4">
    <source>
        <dbReference type="ARBA" id="ARBA00022691"/>
    </source>
</evidence>
<organism evidence="5 6">
    <name type="scientific">Trichogramma brassicae</name>
    <dbReference type="NCBI Taxonomy" id="86971"/>
    <lineage>
        <taxon>Eukaryota</taxon>
        <taxon>Metazoa</taxon>
        <taxon>Ecdysozoa</taxon>
        <taxon>Arthropoda</taxon>
        <taxon>Hexapoda</taxon>
        <taxon>Insecta</taxon>
        <taxon>Pterygota</taxon>
        <taxon>Neoptera</taxon>
        <taxon>Endopterygota</taxon>
        <taxon>Hymenoptera</taxon>
        <taxon>Apocrita</taxon>
        <taxon>Proctotrupomorpha</taxon>
        <taxon>Chalcidoidea</taxon>
        <taxon>Trichogrammatidae</taxon>
        <taxon>Trichogramma</taxon>
    </lineage>
</organism>
<keyword evidence="4" id="KW-0949">S-adenosyl-L-methionine</keyword>
<dbReference type="SUPFAM" id="SSF53335">
    <property type="entry name" value="S-adenosyl-L-methionine-dependent methyltransferases"/>
    <property type="match status" value="1"/>
</dbReference>
<keyword evidence="3" id="KW-0808">Transferase</keyword>
<evidence type="ECO:0000256" key="3">
    <source>
        <dbReference type="ARBA" id="ARBA00022679"/>
    </source>
</evidence>
<dbReference type="OrthoDB" id="66144at2759"/>
<dbReference type="Proteomes" id="UP000479190">
    <property type="component" value="Unassembled WGS sequence"/>
</dbReference>
<dbReference type="AlphaFoldDB" id="A0A6H5IF13"/>
<dbReference type="CDD" id="cd02440">
    <property type="entry name" value="AdoMet_MTases"/>
    <property type="match status" value="1"/>
</dbReference>
<accession>A0A6H5IF13</accession>
<dbReference type="PANTHER" id="PTHR13610">
    <property type="entry name" value="METHYLTRANSFERASE DOMAIN-CONTAINING PROTEIN"/>
    <property type="match status" value="1"/>
</dbReference>
<keyword evidence="6" id="KW-1185">Reference proteome</keyword>
<comment type="similarity">
    <text evidence="1">Belongs to the ANT/ATPSC lysine N-methyltransferase family.</text>
</comment>
<evidence type="ECO:0000313" key="6">
    <source>
        <dbReference type="Proteomes" id="UP000479190"/>
    </source>
</evidence>
<evidence type="ECO:0000313" key="5">
    <source>
        <dbReference type="EMBL" id="CAB0035152.1"/>
    </source>
</evidence>
<dbReference type="GO" id="GO:0032259">
    <property type="term" value="P:methylation"/>
    <property type="evidence" value="ECO:0007669"/>
    <property type="project" value="UniProtKB-KW"/>
</dbReference>
<dbReference type="EMBL" id="CADCXV010000773">
    <property type="protein sequence ID" value="CAB0035152.1"/>
    <property type="molecule type" value="Genomic_DNA"/>
</dbReference>
<dbReference type="Gene3D" id="3.40.50.150">
    <property type="entry name" value="Vaccinia Virus protein VP39"/>
    <property type="match status" value="1"/>
</dbReference>
<dbReference type="PANTHER" id="PTHR13610:SF9">
    <property type="entry name" value="FI06469P"/>
    <property type="match status" value="1"/>
</dbReference>
<evidence type="ECO:0000256" key="1">
    <source>
        <dbReference type="ARBA" id="ARBA00010633"/>
    </source>
</evidence>
<evidence type="ECO:0000256" key="2">
    <source>
        <dbReference type="ARBA" id="ARBA00022603"/>
    </source>
</evidence>
<name>A0A6H5IF13_9HYME</name>
<evidence type="ECO:0008006" key="7">
    <source>
        <dbReference type="Google" id="ProtNLM"/>
    </source>
</evidence>
<dbReference type="GO" id="GO:0005739">
    <property type="term" value="C:mitochondrion"/>
    <property type="evidence" value="ECO:0007669"/>
    <property type="project" value="TreeGrafter"/>
</dbReference>
<dbReference type="GO" id="GO:1905706">
    <property type="term" value="P:regulation of mitochondrial ATP synthesis coupled proton transport"/>
    <property type="evidence" value="ECO:0007669"/>
    <property type="project" value="TreeGrafter"/>
</dbReference>
<gene>
    <name evidence="5" type="ORF">TBRA_LOCUS7050</name>
</gene>
<sequence>MKALKGKQGTLLDIGSGDGRIVIAAAKAGFKADGVELNQWLIRYSKLSALFNGVSSKTNFFRKDLFQFNMQKYNNVVIFGVDEMMHEIEAKFKKELKPNSSIVACRFPLPNCKPIKTIGTDVDTVWLYETPLQKQ</sequence>
<proteinExistence type="inferred from homology"/>